<proteinExistence type="predicted"/>
<gene>
    <name evidence="1" type="ORF">ACN38_g2591</name>
</gene>
<dbReference type="EMBL" id="LHQQ01000029">
    <property type="protein sequence ID" value="KOS46423.1"/>
    <property type="molecule type" value="Genomic_DNA"/>
</dbReference>
<protein>
    <submittedName>
        <fullName evidence="1">Uncharacterized protein</fullName>
    </submittedName>
</protein>
<dbReference type="AlphaFoldDB" id="A0A0M9WIQ7"/>
<evidence type="ECO:0000313" key="2">
    <source>
        <dbReference type="Proteomes" id="UP000037696"/>
    </source>
</evidence>
<keyword evidence="2" id="KW-1185">Reference proteome</keyword>
<reference evidence="1 2" key="1">
    <citation type="submission" date="2015-08" db="EMBL/GenBank/DDBJ databases">
        <title>Genome sequencing of Penicillium nordicum.</title>
        <authorList>
            <person name="Nguyen H.D."/>
            <person name="Seifert K.A."/>
        </authorList>
    </citation>
    <scope>NUCLEOTIDE SEQUENCE [LARGE SCALE GENOMIC DNA]</scope>
    <source>
        <strain evidence="1 2">DAOMC 185683</strain>
    </source>
</reference>
<dbReference type="Proteomes" id="UP000037696">
    <property type="component" value="Unassembled WGS sequence"/>
</dbReference>
<sequence length="107" mass="12585">MNVSQRGSQRVRKQRKKELEVISRFTWRLSGGRQEAMTLISNRLHREKPLHLVIPETTYKTMHQAALFFSYLTCGFIPGNLLRRKGKEAMYTALYISTIYIFYKNIG</sequence>
<comment type="caution">
    <text evidence="1">The sequence shown here is derived from an EMBL/GenBank/DDBJ whole genome shotgun (WGS) entry which is preliminary data.</text>
</comment>
<organism evidence="1 2">
    <name type="scientific">Penicillium nordicum</name>
    <dbReference type="NCBI Taxonomy" id="229535"/>
    <lineage>
        <taxon>Eukaryota</taxon>
        <taxon>Fungi</taxon>
        <taxon>Dikarya</taxon>
        <taxon>Ascomycota</taxon>
        <taxon>Pezizomycotina</taxon>
        <taxon>Eurotiomycetes</taxon>
        <taxon>Eurotiomycetidae</taxon>
        <taxon>Eurotiales</taxon>
        <taxon>Aspergillaceae</taxon>
        <taxon>Penicillium</taxon>
    </lineage>
</organism>
<accession>A0A0M9WIQ7</accession>
<evidence type="ECO:0000313" key="1">
    <source>
        <dbReference type="EMBL" id="KOS46423.1"/>
    </source>
</evidence>
<name>A0A0M9WIQ7_9EURO</name>